<evidence type="ECO:0000256" key="1">
    <source>
        <dbReference type="RuleBase" id="RU364107"/>
    </source>
</evidence>
<dbReference type="GO" id="GO:0061775">
    <property type="term" value="F:cohesin loader activity"/>
    <property type="evidence" value="ECO:0007669"/>
    <property type="project" value="InterPro"/>
</dbReference>
<feature type="domain" description="Sister chromatid cohesion C-terminal" evidence="2">
    <location>
        <begin position="4"/>
        <end position="35"/>
    </location>
</feature>
<gene>
    <name evidence="3" type="ORF">PXEA_LOCUS36340</name>
</gene>
<dbReference type="InterPro" id="IPR033031">
    <property type="entry name" value="Scc2/Nipped-B"/>
</dbReference>
<organism evidence="3 4">
    <name type="scientific">Protopolystoma xenopodis</name>
    <dbReference type="NCBI Taxonomy" id="117903"/>
    <lineage>
        <taxon>Eukaryota</taxon>
        <taxon>Metazoa</taxon>
        <taxon>Spiralia</taxon>
        <taxon>Lophotrochozoa</taxon>
        <taxon>Platyhelminthes</taxon>
        <taxon>Monogenea</taxon>
        <taxon>Polyopisthocotylea</taxon>
        <taxon>Polystomatidea</taxon>
        <taxon>Polystomatidae</taxon>
        <taxon>Protopolystoma</taxon>
    </lineage>
</organism>
<dbReference type="GO" id="GO:0140588">
    <property type="term" value="P:chromatin looping"/>
    <property type="evidence" value="ECO:0007669"/>
    <property type="project" value="InterPro"/>
</dbReference>
<dbReference type="GO" id="GO:0034087">
    <property type="term" value="P:establishment of mitotic sister chromatid cohesion"/>
    <property type="evidence" value="ECO:0007669"/>
    <property type="project" value="TreeGrafter"/>
</dbReference>
<dbReference type="GO" id="GO:0010468">
    <property type="term" value="P:regulation of gene expression"/>
    <property type="evidence" value="ECO:0007669"/>
    <property type="project" value="InterPro"/>
</dbReference>
<dbReference type="GO" id="GO:0090694">
    <property type="term" value="C:Scc2-Scc4 cohesin loading complex"/>
    <property type="evidence" value="ECO:0007669"/>
    <property type="project" value="TreeGrafter"/>
</dbReference>
<dbReference type="OrthoDB" id="418242at2759"/>
<evidence type="ECO:0000313" key="4">
    <source>
        <dbReference type="Proteomes" id="UP000784294"/>
    </source>
</evidence>
<dbReference type="AlphaFoldDB" id="A0A3S5BCI7"/>
<dbReference type="Proteomes" id="UP000784294">
    <property type="component" value="Unassembled WGS sequence"/>
</dbReference>
<comment type="similarity">
    <text evidence="1">Belongs to the SCC2/Nipped-B family.</text>
</comment>
<dbReference type="PANTHER" id="PTHR21704:SF18">
    <property type="entry name" value="NIPPED-B-LIKE PROTEIN"/>
    <property type="match status" value="1"/>
</dbReference>
<keyword evidence="1" id="KW-0539">Nucleus</keyword>
<name>A0A3S5BCI7_9PLAT</name>
<dbReference type="Pfam" id="PF12830">
    <property type="entry name" value="Nipped-B_C"/>
    <property type="match status" value="1"/>
</dbReference>
<evidence type="ECO:0000313" key="3">
    <source>
        <dbReference type="EMBL" id="VEL42900.1"/>
    </source>
</evidence>
<comment type="caution">
    <text evidence="3">The sequence shown here is derived from an EMBL/GenBank/DDBJ whole genome shotgun (WGS) entry which is preliminary data.</text>
</comment>
<dbReference type="PANTHER" id="PTHR21704">
    <property type="entry name" value="NIPPED-B-LIKE PROTEIN DELANGIN SCC2-RELATED"/>
    <property type="match status" value="1"/>
</dbReference>
<keyword evidence="1" id="KW-0131">Cell cycle</keyword>
<dbReference type="InterPro" id="IPR024986">
    <property type="entry name" value="Nipped-B_C"/>
</dbReference>
<dbReference type="EMBL" id="CAAALY010277399">
    <property type="protein sequence ID" value="VEL42900.1"/>
    <property type="molecule type" value="Genomic_DNA"/>
</dbReference>
<protein>
    <recommendedName>
        <fullName evidence="1">Nipped-B protein</fullName>
    </recommendedName>
</protein>
<sequence>MSISLSQLVFVADNLAFFPYQCQEEPLFVVHHIDLMVSMAGSNVLQNVREALFPELKAALEAALVAQGLAEAKARAQAEADCRAELATRQARHDEAVMRGDVTVAEVEAAGVQAAADRLESIKMLNAAASVSNTGAGGTVTTGSSSGMSTLRSTALVCKECKLKLYEILTRKAYGNLRCDEQ</sequence>
<evidence type="ECO:0000259" key="2">
    <source>
        <dbReference type="Pfam" id="PF12830"/>
    </source>
</evidence>
<keyword evidence="4" id="KW-1185">Reference proteome</keyword>
<keyword evidence="1" id="KW-0677">Repeat</keyword>
<proteinExistence type="inferred from homology"/>
<dbReference type="GO" id="GO:0071169">
    <property type="term" value="P:establishment of protein localization to chromatin"/>
    <property type="evidence" value="ECO:0007669"/>
    <property type="project" value="TreeGrafter"/>
</dbReference>
<dbReference type="GO" id="GO:1990414">
    <property type="term" value="P:replication-born double-strand break repair via sister chromatid exchange"/>
    <property type="evidence" value="ECO:0007669"/>
    <property type="project" value="TreeGrafter"/>
</dbReference>
<accession>A0A3S5BCI7</accession>
<reference evidence="3" key="1">
    <citation type="submission" date="2018-11" db="EMBL/GenBank/DDBJ databases">
        <authorList>
            <consortium name="Pathogen Informatics"/>
        </authorList>
    </citation>
    <scope>NUCLEOTIDE SEQUENCE</scope>
</reference>
<comment type="subcellular location">
    <subcellularLocation>
        <location evidence="1">Nucleus</location>
    </subcellularLocation>
</comment>
<dbReference type="GO" id="GO:0003682">
    <property type="term" value="F:chromatin binding"/>
    <property type="evidence" value="ECO:0007669"/>
    <property type="project" value="TreeGrafter"/>
</dbReference>